<sequence length="246" mass="27879">MGRKWNNIKMKKAAQDKARSQSYTKILREILMAVKNSGHAEVESNFALKIALQKAKDNNVPRDNVDKAIKKGLGQDGAVVEEINYEGYGLDGVAVFIEAATDNPTRTVSNVRSYFNKYGGSLGTPGCLQFVFERKAMFTIKEEDMNKMSTDDLMMELIDFNIDDVELEDGFVTVKAPTESYHDVYKKLDALKIKIEDSGLERLPLNTKEVTKESYEKIQKLIDVLESDDDVTKVYHNLEWNEAFAE</sequence>
<evidence type="ECO:0000256" key="1">
    <source>
        <dbReference type="ARBA" id="ARBA00008724"/>
    </source>
</evidence>
<dbReference type="InterPro" id="IPR017856">
    <property type="entry name" value="Integrase-like_N"/>
</dbReference>
<dbReference type="InterPro" id="IPR002876">
    <property type="entry name" value="Transcrip_reg_TACO1-like"/>
</dbReference>
<dbReference type="GO" id="GO:0003677">
    <property type="term" value="F:DNA binding"/>
    <property type="evidence" value="ECO:0007669"/>
    <property type="project" value="UniProtKB-UniRule"/>
</dbReference>
<comment type="similarity">
    <text evidence="1 6">Belongs to the TACO1 family.</text>
</comment>
<keyword evidence="5 6" id="KW-0804">Transcription</keyword>
<name>A0AAX4HV25_9BACT</name>
<dbReference type="Gene3D" id="1.10.10.200">
    <property type="match status" value="1"/>
</dbReference>
<reference evidence="9 10" key="1">
    <citation type="submission" date="2023-11" db="EMBL/GenBank/DDBJ databases">
        <title>Peredibacter starrii A3.12.</title>
        <authorList>
            <person name="Mitchell R.J."/>
        </authorList>
    </citation>
    <scope>NUCLEOTIDE SEQUENCE [LARGE SCALE GENOMIC DNA]</scope>
    <source>
        <strain evidence="9 10">A3.12</strain>
    </source>
</reference>
<keyword evidence="3 6" id="KW-0805">Transcription regulation</keyword>
<evidence type="ECO:0000256" key="4">
    <source>
        <dbReference type="ARBA" id="ARBA00023125"/>
    </source>
</evidence>
<evidence type="ECO:0000259" key="7">
    <source>
        <dbReference type="Pfam" id="PF01709"/>
    </source>
</evidence>
<dbReference type="InterPro" id="IPR048300">
    <property type="entry name" value="TACO1_YebC-like_2nd/3rd_dom"/>
</dbReference>
<dbReference type="GO" id="GO:0006355">
    <property type="term" value="P:regulation of DNA-templated transcription"/>
    <property type="evidence" value="ECO:0007669"/>
    <property type="project" value="UniProtKB-UniRule"/>
</dbReference>
<dbReference type="InterPro" id="IPR026564">
    <property type="entry name" value="Transcrip_reg_TACO1-like_dom3"/>
</dbReference>
<evidence type="ECO:0000259" key="8">
    <source>
        <dbReference type="Pfam" id="PF20772"/>
    </source>
</evidence>
<dbReference type="NCBIfam" id="NF009044">
    <property type="entry name" value="PRK12378.1"/>
    <property type="match status" value="1"/>
</dbReference>
<evidence type="ECO:0000313" key="9">
    <source>
        <dbReference type="EMBL" id="WPU67117.1"/>
    </source>
</evidence>
<dbReference type="KEGG" id="psti:SOO65_10160"/>
<comment type="subcellular location">
    <subcellularLocation>
        <location evidence="6">Cytoplasm</location>
    </subcellularLocation>
</comment>
<dbReference type="NCBIfam" id="TIGR01033">
    <property type="entry name" value="YebC/PmpR family DNA-binding transcriptional regulator"/>
    <property type="match status" value="1"/>
</dbReference>
<dbReference type="AlphaFoldDB" id="A0AAX4HV25"/>
<organism evidence="9 10">
    <name type="scientific">Peredibacter starrii</name>
    <dbReference type="NCBI Taxonomy" id="28202"/>
    <lineage>
        <taxon>Bacteria</taxon>
        <taxon>Pseudomonadati</taxon>
        <taxon>Bdellovibrionota</taxon>
        <taxon>Bacteriovoracia</taxon>
        <taxon>Bacteriovoracales</taxon>
        <taxon>Bacteriovoracaceae</taxon>
        <taxon>Peredibacter</taxon>
    </lineage>
</organism>
<dbReference type="HAMAP" id="MF_00693">
    <property type="entry name" value="Transcrip_reg_TACO1"/>
    <property type="match status" value="1"/>
</dbReference>
<accession>A0AAX4HV25</accession>
<evidence type="ECO:0000256" key="5">
    <source>
        <dbReference type="ARBA" id="ARBA00023163"/>
    </source>
</evidence>
<keyword evidence="10" id="KW-1185">Reference proteome</keyword>
<protein>
    <recommendedName>
        <fullName evidence="6">Probable transcriptional regulatory protein SOO65_10160</fullName>
    </recommendedName>
</protein>
<dbReference type="NCBIfam" id="NF001030">
    <property type="entry name" value="PRK00110.1"/>
    <property type="match status" value="1"/>
</dbReference>
<dbReference type="GO" id="GO:0005829">
    <property type="term" value="C:cytosol"/>
    <property type="evidence" value="ECO:0007669"/>
    <property type="project" value="TreeGrafter"/>
</dbReference>
<dbReference type="SUPFAM" id="SSF75625">
    <property type="entry name" value="YebC-like"/>
    <property type="match status" value="1"/>
</dbReference>
<evidence type="ECO:0000313" key="10">
    <source>
        <dbReference type="Proteomes" id="UP001324634"/>
    </source>
</evidence>
<dbReference type="InterPro" id="IPR029072">
    <property type="entry name" value="YebC-like"/>
</dbReference>
<dbReference type="Proteomes" id="UP001324634">
    <property type="component" value="Chromosome"/>
</dbReference>
<dbReference type="PANTHER" id="PTHR12532:SF6">
    <property type="entry name" value="TRANSCRIPTIONAL REGULATORY PROTEIN YEBC-RELATED"/>
    <property type="match status" value="1"/>
</dbReference>
<keyword evidence="2 6" id="KW-0963">Cytoplasm</keyword>
<evidence type="ECO:0000256" key="3">
    <source>
        <dbReference type="ARBA" id="ARBA00023015"/>
    </source>
</evidence>
<keyword evidence="4 6" id="KW-0238">DNA-binding</keyword>
<evidence type="ECO:0000256" key="6">
    <source>
        <dbReference type="HAMAP-Rule" id="MF_00693"/>
    </source>
</evidence>
<feature type="domain" description="TACO1/YebC-like N-terminal" evidence="8">
    <location>
        <begin position="3"/>
        <end position="74"/>
    </location>
</feature>
<dbReference type="Gene3D" id="3.30.70.980">
    <property type="match status" value="2"/>
</dbReference>
<feature type="domain" description="TACO1/YebC-like second and third" evidence="7">
    <location>
        <begin position="81"/>
        <end position="238"/>
    </location>
</feature>
<evidence type="ECO:0000256" key="2">
    <source>
        <dbReference type="ARBA" id="ARBA00022490"/>
    </source>
</evidence>
<dbReference type="RefSeq" id="WP_321399991.1">
    <property type="nucleotide sequence ID" value="NZ_CP139487.1"/>
</dbReference>
<proteinExistence type="inferred from homology"/>
<dbReference type="PANTHER" id="PTHR12532">
    <property type="entry name" value="TRANSLATIONAL ACTIVATOR OF CYTOCHROME C OXIDASE 1"/>
    <property type="match status" value="1"/>
</dbReference>
<gene>
    <name evidence="9" type="ORF">SOO65_10160</name>
</gene>
<dbReference type="InterPro" id="IPR049083">
    <property type="entry name" value="TACO1_YebC_N"/>
</dbReference>
<dbReference type="EMBL" id="CP139487">
    <property type="protein sequence ID" value="WPU67117.1"/>
    <property type="molecule type" value="Genomic_DNA"/>
</dbReference>
<dbReference type="Pfam" id="PF20772">
    <property type="entry name" value="TACO1_YebC_N"/>
    <property type="match status" value="1"/>
</dbReference>
<dbReference type="Pfam" id="PF01709">
    <property type="entry name" value="Transcrip_reg"/>
    <property type="match status" value="1"/>
</dbReference>